<sequence>MLAIVLCCLMSDSPSPGDRVVDYARSQIGKKVGDGECTRLAVQALRHSGAKRPDARRGIWGDEVELAEIRPGDILQFEDVVFFKRRRTNGVIFTQRLTFPHHTAVVSGVRGKGARRVLVILHQNTGMDGDDEDERRRVKEGELELATMRSGSLRAFRPVEASDRDHRPGSGRESPGRPLPRGD</sequence>
<feature type="region of interest" description="Disordered" evidence="1">
    <location>
        <begin position="149"/>
        <end position="183"/>
    </location>
</feature>
<dbReference type="InterPro" id="IPR057402">
    <property type="entry name" value="AIM3_BBC1_C"/>
</dbReference>
<keyword evidence="4" id="KW-1185">Reference proteome</keyword>
<dbReference type="KEGG" id="agv:OJF2_57560"/>
<proteinExistence type="predicted"/>
<evidence type="ECO:0000256" key="1">
    <source>
        <dbReference type="SAM" id="MobiDB-lite"/>
    </source>
</evidence>
<dbReference type="RefSeq" id="WP_210420209.1">
    <property type="nucleotide sequence ID" value="NZ_CP042997.1"/>
</dbReference>
<dbReference type="Proteomes" id="UP000324233">
    <property type="component" value="Chromosome"/>
</dbReference>
<evidence type="ECO:0000313" key="3">
    <source>
        <dbReference type="EMBL" id="QEH37169.1"/>
    </source>
</evidence>
<dbReference type="AlphaFoldDB" id="A0A5B9WAA6"/>
<name>A0A5B9WAA6_9BACT</name>
<feature type="compositionally biased region" description="Basic and acidic residues" evidence="1">
    <location>
        <begin position="160"/>
        <end position="170"/>
    </location>
</feature>
<reference evidence="3 4" key="1">
    <citation type="submission" date="2019-08" db="EMBL/GenBank/DDBJ databases">
        <title>Deep-cultivation of Planctomycetes and their phenomic and genomic characterization uncovers novel biology.</title>
        <authorList>
            <person name="Wiegand S."/>
            <person name="Jogler M."/>
            <person name="Boedeker C."/>
            <person name="Pinto D."/>
            <person name="Vollmers J."/>
            <person name="Rivas-Marin E."/>
            <person name="Kohn T."/>
            <person name="Peeters S.H."/>
            <person name="Heuer A."/>
            <person name="Rast P."/>
            <person name="Oberbeckmann S."/>
            <person name="Bunk B."/>
            <person name="Jeske O."/>
            <person name="Meyerdierks A."/>
            <person name="Storesund J.E."/>
            <person name="Kallscheuer N."/>
            <person name="Luecker S."/>
            <person name="Lage O.M."/>
            <person name="Pohl T."/>
            <person name="Merkel B.J."/>
            <person name="Hornburger P."/>
            <person name="Mueller R.-W."/>
            <person name="Bruemmer F."/>
            <person name="Labrenz M."/>
            <person name="Spormann A.M."/>
            <person name="Op den Camp H."/>
            <person name="Overmann J."/>
            <person name="Amann R."/>
            <person name="Jetten M.S.M."/>
            <person name="Mascher T."/>
            <person name="Medema M.H."/>
            <person name="Devos D.P."/>
            <person name="Kaster A.-K."/>
            <person name="Ovreas L."/>
            <person name="Rohde M."/>
            <person name="Galperin M.Y."/>
            <person name="Jogler C."/>
        </authorList>
    </citation>
    <scope>NUCLEOTIDE SEQUENCE [LARGE SCALE GENOMIC DNA]</scope>
    <source>
        <strain evidence="3 4">OJF2</strain>
    </source>
</reference>
<dbReference type="Pfam" id="PF25459">
    <property type="entry name" value="AIM3_BBC1_C"/>
    <property type="match status" value="1"/>
</dbReference>
<evidence type="ECO:0000313" key="4">
    <source>
        <dbReference type="Proteomes" id="UP000324233"/>
    </source>
</evidence>
<gene>
    <name evidence="3" type="ORF">OJF2_57560</name>
</gene>
<evidence type="ECO:0000259" key="2">
    <source>
        <dbReference type="Pfam" id="PF25459"/>
    </source>
</evidence>
<accession>A0A5B9WAA6</accession>
<organism evidence="3 4">
    <name type="scientific">Aquisphaera giovannonii</name>
    <dbReference type="NCBI Taxonomy" id="406548"/>
    <lineage>
        <taxon>Bacteria</taxon>
        <taxon>Pseudomonadati</taxon>
        <taxon>Planctomycetota</taxon>
        <taxon>Planctomycetia</taxon>
        <taxon>Isosphaerales</taxon>
        <taxon>Isosphaeraceae</taxon>
        <taxon>Aquisphaera</taxon>
    </lineage>
</organism>
<dbReference type="EMBL" id="CP042997">
    <property type="protein sequence ID" value="QEH37169.1"/>
    <property type="molecule type" value="Genomic_DNA"/>
</dbReference>
<feature type="domain" description="BBC1/AIM3 cysteine proteinase-fold" evidence="2">
    <location>
        <begin position="14"/>
        <end position="161"/>
    </location>
</feature>
<protein>
    <recommendedName>
        <fullName evidence="2">BBC1/AIM3 cysteine proteinase-fold domain-containing protein</fullName>
    </recommendedName>
</protein>